<keyword evidence="4 6" id="KW-1133">Transmembrane helix</keyword>
<feature type="transmembrane region" description="Helical" evidence="6">
    <location>
        <begin position="44"/>
        <end position="68"/>
    </location>
</feature>
<dbReference type="SUPFAM" id="SSF103473">
    <property type="entry name" value="MFS general substrate transporter"/>
    <property type="match status" value="1"/>
</dbReference>
<feature type="transmembrane region" description="Helical" evidence="6">
    <location>
        <begin position="88"/>
        <end position="109"/>
    </location>
</feature>
<keyword evidence="8" id="KW-1185">Reference proteome</keyword>
<evidence type="ECO:0000256" key="4">
    <source>
        <dbReference type="ARBA" id="ARBA00022989"/>
    </source>
</evidence>
<organism evidence="7 8">
    <name type="scientific">Kingdonia uniflora</name>
    <dbReference type="NCBI Taxonomy" id="39325"/>
    <lineage>
        <taxon>Eukaryota</taxon>
        <taxon>Viridiplantae</taxon>
        <taxon>Streptophyta</taxon>
        <taxon>Embryophyta</taxon>
        <taxon>Tracheophyta</taxon>
        <taxon>Spermatophyta</taxon>
        <taxon>Magnoliopsida</taxon>
        <taxon>Ranunculales</taxon>
        <taxon>Circaeasteraceae</taxon>
        <taxon>Kingdonia</taxon>
    </lineage>
</organism>
<dbReference type="Gene3D" id="1.20.1250.20">
    <property type="entry name" value="MFS general substrate transporter like domains"/>
    <property type="match status" value="2"/>
</dbReference>
<dbReference type="GO" id="GO:0016020">
    <property type="term" value="C:membrane"/>
    <property type="evidence" value="ECO:0007669"/>
    <property type="project" value="UniProtKB-SubCell"/>
</dbReference>
<feature type="transmembrane region" description="Helical" evidence="6">
    <location>
        <begin position="232"/>
        <end position="255"/>
    </location>
</feature>
<feature type="transmembrane region" description="Helical" evidence="6">
    <location>
        <begin position="318"/>
        <end position="344"/>
    </location>
</feature>
<feature type="transmembrane region" description="Helical" evidence="6">
    <location>
        <begin position="350"/>
        <end position="369"/>
    </location>
</feature>
<feature type="transmembrane region" description="Helical" evidence="6">
    <location>
        <begin position="196"/>
        <end position="220"/>
    </location>
</feature>
<comment type="subcellular location">
    <subcellularLocation>
        <location evidence="1">Membrane</location>
        <topology evidence="1">Multi-pass membrane protein</topology>
    </subcellularLocation>
</comment>
<dbReference type="PANTHER" id="PTHR23504:SF1">
    <property type="entry name" value="GH21943P-RELATED"/>
    <property type="match status" value="1"/>
</dbReference>
<dbReference type="PANTHER" id="PTHR23504">
    <property type="entry name" value="MAJOR FACILITATOR SUPERFAMILY DOMAIN-CONTAINING PROTEIN 10"/>
    <property type="match status" value="1"/>
</dbReference>
<evidence type="ECO:0000256" key="6">
    <source>
        <dbReference type="SAM" id="Phobius"/>
    </source>
</evidence>
<dbReference type="CDD" id="cd17330">
    <property type="entry name" value="MFS_SLC46_TetA_like"/>
    <property type="match status" value="1"/>
</dbReference>
<reference evidence="7 8" key="1">
    <citation type="journal article" date="2020" name="IScience">
        <title>Genome Sequencing of the Endangered Kingdonia uniflora (Circaeasteraceae, Ranunculales) Reveals Potential Mechanisms of Evolutionary Specialization.</title>
        <authorList>
            <person name="Sun Y."/>
            <person name="Deng T."/>
            <person name="Zhang A."/>
            <person name="Moore M.J."/>
            <person name="Landis J.B."/>
            <person name="Lin N."/>
            <person name="Zhang H."/>
            <person name="Zhang X."/>
            <person name="Huang J."/>
            <person name="Zhang X."/>
            <person name="Sun H."/>
            <person name="Wang H."/>
        </authorList>
    </citation>
    <scope>NUCLEOTIDE SEQUENCE [LARGE SCALE GENOMIC DNA]</scope>
    <source>
        <strain evidence="7">TB1705</strain>
        <tissue evidence="7">Leaf</tissue>
    </source>
</reference>
<name>A0A7J7KZ56_9MAGN</name>
<evidence type="ECO:0000256" key="2">
    <source>
        <dbReference type="ARBA" id="ARBA00022448"/>
    </source>
</evidence>
<dbReference type="OrthoDB" id="419616at2759"/>
<protein>
    <submittedName>
        <fullName evidence="7">Uncharacterized protein</fullName>
    </submittedName>
</protein>
<dbReference type="Proteomes" id="UP000541444">
    <property type="component" value="Unassembled WGS sequence"/>
</dbReference>
<feature type="transmembrane region" description="Helical" evidence="6">
    <location>
        <begin position="121"/>
        <end position="142"/>
    </location>
</feature>
<evidence type="ECO:0000256" key="5">
    <source>
        <dbReference type="ARBA" id="ARBA00023136"/>
    </source>
</evidence>
<keyword evidence="3 6" id="KW-0812">Transmembrane</keyword>
<sequence>MELAGLKHLFVTVFLYNFATFMVIPAITDVTMGALCPGEDKCSLAIYLSGFQQAITGLGSLMMMPIVGNLSDTYGRKALLTLPMSLTVVPLVILAYQRTTYFFYGYYIIKILTAMFCDGSVLCLSLAYVVSTIVAVLAAVYMRVFLRDSNCQIGVSSPLISGVVQPEKDMCQKVQIGKRIPSVNDMVHLLTSSLTFTQAAVVAFFNNLAEGGIHVSLLYFLKAQFHFNKDEFADLLLIAGVAGAISQLLLMPVLTPQLGEERLLRIGLLAWSANVPYVATMFSVLGVFTSPCIRSIVSKQVGPEEQIKDENSIQGKAQGCISGICSFANIISPLIFTPLSALFLSEKAPFHFPGFSIMCIGFAVMIAFVQSIMIRAAPPVSNHKTGNASSSIIYAEA</sequence>
<evidence type="ECO:0000313" key="7">
    <source>
        <dbReference type="EMBL" id="KAF6135655.1"/>
    </source>
</evidence>
<keyword evidence="2" id="KW-0813">Transport</keyword>
<dbReference type="AlphaFoldDB" id="A0A7J7KZ56"/>
<accession>A0A7J7KZ56</accession>
<feature type="transmembrane region" description="Helical" evidence="6">
    <location>
        <begin position="275"/>
        <end position="297"/>
    </location>
</feature>
<evidence type="ECO:0000313" key="8">
    <source>
        <dbReference type="Proteomes" id="UP000541444"/>
    </source>
</evidence>
<feature type="transmembrane region" description="Helical" evidence="6">
    <location>
        <begin position="13"/>
        <end position="32"/>
    </location>
</feature>
<dbReference type="EMBL" id="JACGCM010002781">
    <property type="protein sequence ID" value="KAF6135655.1"/>
    <property type="molecule type" value="Genomic_DNA"/>
</dbReference>
<proteinExistence type="predicted"/>
<dbReference type="InterPro" id="IPR036259">
    <property type="entry name" value="MFS_trans_sf"/>
</dbReference>
<comment type="caution">
    <text evidence="7">The sequence shown here is derived from an EMBL/GenBank/DDBJ whole genome shotgun (WGS) entry which is preliminary data.</text>
</comment>
<evidence type="ECO:0000256" key="1">
    <source>
        <dbReference type="ARBA" id="ARBA00004141"/>
    </source>
</evidence>
<evidence type="ECO:0000256" key="3">
    <source>
        <dbReference type="ARBA" id="ARBA00022692"/>
    </source>
</evidence>
<gene>
    <name evidence="7" type="ORF">GIB67_028226</name>
</gene>
<keyword evidence="5 6" id="KW-0472">Membrane</keyword>